<gene>
    <name evidence="3" type="ORF">FQ330_09615</name>
</gene>
<feature type="transmembrane region" description="Helical" evidence="2">
    <location>
        <begin position="136"/>
        <end position="158"/>
    </location>
</feature>
<evidence type="ECO:0000256" key="2">
    <source>
        <dbReference type="SAM" id="Phobius"/>
    </source>
</evidence>
<proteinExistence type="predicted"/>
<comment type="caution">
    <text evidence="3">The sequence shown here is derived from an EMBL/GenBank/DDBJ whole genome shotgun (WGS) entry which is preliminary data.</text>
</comment>
<evidence type="ECO:0000313" key="4">
    <source>
        <dbReference type="Proteomes" id="UP000323221"/>
    </source>
</evidence>
<feature type="transmembrane region" description="Helical" evidence="2">
    <location>
        <begin position="102"/>
        <end position="124"/>
    </location>
</feature>
<evidence type="ECO:0000256" key="1">
    <source>
        <dbReference type="SAM" id="MobiDB-lite"/>
    </source>
</evidence>
<dbReference type="Proteomes" id="UP000323221">
    <property type="component" value="Unassembled WGS sequence"/>
</dbReference>
<keyword evidence="2" id="KW-1133">Transmembrane helix</keyword>
<protein>
    <submittedName>
        <fullName evidence="3">Uncharacterized protein</fullName>
    </submittedName>
</protein>
<name>A0A5M8QAQ6_9MICO</name>
<reference evidence="3 4" key="1">
    <citation type="submission" date="2019-08" db="EMBL/GenBank/DDBJ databases">
        <title>Agrococcus lahaulensis sp. nov., isolated from a cold desert of the Indian Himalayas.</title>
        <authorList>
            <person name="Qu J.H."/>
        </authorList>
    </citation>
    <scope>NUCLEOTIDE SEQUENCE [LARGE SCALE GENOMIC DNA]</scope>
    <source>
        <strain evidence="3 4">NS18</strain>
    </source>
</reference>
<dbReference type="EMBL" id="VOIR01000015">
    <property type="protein sequence ID" value="KAA6432034.1"/>
    <property type="molecule type" value="Genomic_DNA"/>
</dbReference>
<feature type="transmembrane region" description="Helical" evidence="2">
    <location>
        <begin position="54"/>
        <end position="73"/>
    </location>
</feature>
<accession>A0A5M8QAQ6</accession>
<keyword evidence="2" id="KW-0472">Membrane</keyword>
<keyword evidence="4" id="KW-1185">Reference proteome</keyword>
<feature type="region of interest" description="Disordered" evidence="1">
    <location>
        <begin position="172"/>
        <end position="192"/>
    </location>
</feature>
<sequence length="192" mass="19961">MLARIPTGWLATGLAALLALAVVGIPVLRAQALDAAEGGARWADAVGDALGSPGIAIIAALCAAIALLTVVVAQQQLRRDALEEGGAEVVAAWRPVERVASLAVVGVMGDIVAAVVGIGMQPLWLTWPVEGESPLVVLPTVLVLLAGPVLGAVSLVMARRARRSLHDAAEARELERRTRHAVTGMRHHEPTR</sequence>
<keyword evidence="2" id="KW-0812">Transmembrane</keyword>
<dbReference type="RefSeq" id="WP_128190294.1">
    <property type="nucleotide sequence ID" value="NZ_VOIR01000015.1"/>
</dbReference>
<dbReference type="AlphaFoldDB" id="A0A5M8QAQ6"/>
<evidence type="ECO:0000313" key="3">
    <source>
        <dbReference type="EMBL" id="KAA6432034.1"/>
    </source>
</evidence>
<organism evidence="3 4">
    <name type="scientific">Agrococcus sediminis</name>
    <dbReference type="NCBI Taxonomy" id="2599924"/>
    <lineage>
        <taxon>Bacteria</taxon>
        <taxon>Bacillati</taxon>
        <taxon>Actinomycetota</taxon>
        <taxon>Actinomycetes</taxon>
        <taxon>Micrococcales</taxon>
        <taxon>Microbacteriaceae</taxon>
        <taxon>Agrococcus</taxon>
    </lineage>
</organism>